<keyword evidence="2" id="KW-1185">Reference proteome</keyword>
<gene>
    <name evidence="1" type="ORF">TNIN_24351</name>
</gene>
<feature type="non-terminal residue" evidence="1">
    <location>
        <position position="1"/>
    </location>
</feature>
<dbReference type="EMBL" id="BMAV01018397">
    <property type="protein sequence ID" value="GFY70758.1"/>
    <property type="molecule type" value="Genomic_DNA"/>
</dbReference>
<proteinExistence type="predicted"/>
<protein>
    <submittedName>
        <fullName evidence="1">Uncharacterized protein</fullName>
    </submittedName>
</protein>
<accession>A0A8X7CJA2</accession>
<evidence type="ECO:0000313" key="2">
    <source>
        <dbReference type="Proteomes" id="UP000886998"/>
    </source>
</evidence>
<comment type="caution">
    <text evidence="1">The sequence shown here is derived from an EMBL/GenBank/DDBJ whole genome shotgun (WGS) entry which is preliminary data.</text>
</comment>
<reference evidence="1" key="1">
    <citation type="submission" date="2020-08" db="EMBL/GenBank/DDBJ databases">
        <title>Multicomponent nature underlies the extraordinary mechanical properties of spider dragline silk.</title>
        <authorList>
            <person name="Kono N."/>
            <person name="Nakamura H."/>
            <person name="Mori M."/>
            <person name="Yoshida Y."/>
            <person name="Ohtoshi R."/>
            <person name="Malay A.D."/>
            <person name="Moran D.A.P."/>
            <person name="Tomita M."/>
            <person name="Numata K."/>
            <person name="Arakawa K."/>
        </authorList>
    </citation>
    <scope>NUCLEOTIDE SEQUENCE</scope>
</reference>
<name>A0A8X7CJA2_9ARAC</name>
<evidence type="ECO:0000313" key="1">
    <source>
        <dbReference type="EMBL" id="GFY70758.1"/>
    </source>
</evidence>
<dbReference type="AlphaFoldDB" id="A0A8X7CJA2"/>
<sequence>MPRTAFPGQSLIWRNESGDPTSVESLGHGFCCNHHHWKRLRPLGEPVHTGKAET</sequence>
<dbReference type="Proteomes" id="UP000886998">
    <property type="component" value="Unassembled WGS sequence"/>
</dbReference>
<organism evidence="1 2">
    <name type="scientific">Trichonephila inaurata madagascariensis</name>
    <dbReference type="NCBI Taxonomy" id="2747483"/>
    <lineage>
        <taxon>Eukaryota</taxon>
        <taxon>Metazoa</taxon>
        <taxon>Ecdysozoa</taxon>
        <taxon>Arthropoda</taxon>
        <taxon>Chelicerata</taxon>
        <taxon>Arachnida</taxon>
        <taxon>Araneae</taxon>
        <taxon>Araneomorphae</taxon>
        <taxon>Entelegynae</taxon>
        <taxon>Araneoidea</taxon>
        <taxon>Nephilidae</taxon>
        <taxon>Trichonephila</taxon>
        <taxon>Trichonephila inaurata</taxon>
    </lineage>
</organism>